<evidence type="ECO:0000313" key="2">
    <source>
        <dbReference type="EMBL" id="MBC6004896.1"/>
    </source>
</evidence>
<reference evidence="2 3" key="1">
    <citation type="submission" date="2020-08" db="EMBL/GenBank/DDBJ databases">
        <authorList>
            <person name="Liu C."/>
            <person name="Sun Q."/>
        </authorList>
    </citation>
    <scope>NUCLEOTIDE SEQUENCE [LARGE SCALE GENOMIC DNA]</scope>
    <source>
        <strain evidence="2 3">NSJ-45</strain>
    </source>
</reference>
<evidence type="ECO:0000259" key="1">
    <source>
        <dbReference type="PROSITE" id="PS51186"/>
    </source>
</evidence>
<organism evidence="2 3">
    <name type="scientific">Paeniclostridium hominis</name>
    <dbReference type="NCBI Taxonomy" id="2764329"/>
    <lineage>
        <taxon>Bacteria</taxon>
        <taxon>Bacillati</taxon>
        <taxon>Bacillota</taxon>
        <taxon>Clostridia</taxon>
        <taxon>Peptostreptococcales</taxon>
        <taxon>Peptostreptococcaceae</taxon>
        <taxon>Paeniclostridium</taxon>
    </lineage>
</organism>
<dbReference type="RefSeq" id="WP_187006862.1">
    <property type="nucleotide sequence ID" value="NZ_JACRWD010000010.1"/>
</dbReference>
<dbReference type="EMBL" id="JACRWD010000010">
    <property type="protein sequence ID" value="MBC6004896.1"/>
    <property type="molecule type" value="Genomic_DNA"/>
</dbReference>
<accession>A0ABR7K779</accession>
<proteinExistence type="predicted"/>
<dbReference type="PROSITE" id="PS51186">
    <property type="entry name" value="GNAT"/>
    <property type="match status" value="1"/>
</dbReference>
<protein>
    <submittedName>
        <fullName evidence="2">GNAT family N-acetyltransferase</fullName>
    </submittedName>
</protein>
<comment type="caution">
    <text evidence="2">The sequence shown here is derived from an EMBL/GenBank/DDBJ whole genome shotgun (WGS) entry which is preliminary data.</text>
</comment>
<feature type="domain" description="N-acetyltransferase" evidence="1">
    <location>
        <begin position="33"/>
        <end position="173"/>
    </location>
</feature>
<name>A0ABR7K779_9FIRM</name>
<dbReference type="InterPro" id="IPR000182">
    <property type="entry name" value="GNAT_dom"/>
</dbReference>
<keyword evidence="3" id="KW-1185">Reference proteome</keyword>
<dbReference type="InterPro" id="IPR016181">
    <property type="entry name" value="Acyl_CoA_acyltransferase"/>
</dbReference>
<dbReference type="Pfam" id="PF13302">
    <property type="entry name" value="Acetyltransf_3"/>
    <property type="match status" value="1"/>
</dbReference>
<dbReference type="Gene3D" id="3.40.630.30">
    <property type="match status" value="1"/>
</dbReference>
<sequence>MNELHLHVPSFKELEYRQNFLSQEETMSYNKGYNLGTENYNNKTGCIDFSEKYWDEWYSKWISKRNDRYYAYIVNSATGDFLGEVCFYYDEKKDLHRIGIVVENKHRGNGYCSKALIKLADTAFHDFDVKKLRNVIPLDREAAIRGHKKAGFKEIEIKENESILDLSKSDYLSQI</sequence>
<dbReference type="Proteomes" id="UP000611796">
    <property type="component" value="Unassembled WGS sequence"/>
</dbReference>
<dbReference type="SUPFAM" id="SSF55729">
    <property type="entry name" value="Acyl-CoA N-acyltransferases (Nat)"/>
    <property type="match status" value="1"/>
</dbReference>
<evidence type="ECO:0000313" key="3">
    <source>
        <dbReference type="Proteomes" id="UP000611796"/>
    </source>
</evidence>
<gene>
    <name evidence="2" type="ORF">H8891_13970</name>
</gene>